<dbReference type="Proteomes" id="UP000245212">
    <property type="component" value="Unassembled WGS sequence"/>
</dbReference>
<dbReference type="Pfam" id="PF09842">
    <property type="entry name" value="DUF2069"/>
    <property type="match status" value="1"/>
</dbReference>
<keyword evidence="1" id="KW-1133">Transmembrane helix</keyword>
<name>A0A2V1JZL4_9BURK</name>
<evidence type="ECO:0000313" key="3">
    <source>
        <dbReference type="Proteomes" id="UP000245212"/>
    </source>
</evidence>
<proteinExistence type="predicted"/>
<dbReference type="AlphaFoldDB" id="A0A2V1JZL4"/>
<dbReference type="InterPro" id="IPR018643">
    <property type="entry name" value="DUF2069_membrane"/>
</dbReference>
<keyword evidence="3" id="KW-1185">Reference proteome</keyword>
<keyword evidence="1" id="KW-0472">Membrane</keyword>
<dbReference type="EMBL" id="QETA01000003">
    <property type="protein sequence ID" value="PWF23206.1"/>
    <property type="molecule type" value="Genomic_DNA"/>
</dbReference>
<feature type="transmembrane region" description="Helical" evidence="1">
    <location>
        <begin position="95"/>
        <end position="115"/>
    </location>
</feature>
<organism evidence="2 3">
    <name type="scientific">Corticimicrobacter populi</name>
    <dbReference type="NCBI Taxonomy" id="2175229"/>
    <lineage>
        <taxon>Bacteria</taxon>
        <taxon>Pseudomonadati</taxon>
        <taxon>Pseudomonadota</taxon>
        <taxon>Betaproteobacteria</taxon>
        <taxon>Burkholderiales</taxon>
        <taxon>Alcaligenaceae</taxon>
        <taxon>Corticimicrobacter</taxon>
    </lineage>
</organism>
<evidence type="ECO:0000256" key="1">
    <source>
        <dbReference type="SAM" id="Phobius"/>
    </source>
</evidence>
<feature type="transmembrane region" description="Helical" evidence="1">
    <location>
        <begin position="16"/>
        <end position="38"/>
    </location>
</feature>
<reference evidence="3" key="1">
    <citation type="submission" date="2018-05" db="EMBL/GenBank/DDBJ databases">
        <authorList>
            <person name="Li Y."/>
        </authorList>
    </citation>
    <scope>NUCLEOTIDE SEQUENCE [LARGE SCALE GENOMIC DNA]</scope>
    <source>
        <strain evidence="3">3d-2-2</strain>
    </source>
</reference>
<evidence type="ECO:0000313" key="2">
    <source>
        <dbReference type="EMBL" id="PWF23206.1"/>
    </source>
</evidence>
<gene>
    <name evidence="2" type="ORF">DD235_09455</name>
</gene>
<keyword evidence="1" id="KW-0812">Transmembrane</keyword>
<comment type="caution">
    <text evidence="2">The sequence shown here is derived from an EMBL/GenBank/DDBJ whole genome shotgun (WGS) entry which is preliminary data.</text>
</comment>
<dbReference type="RefSeq" id="WP_109061819.1">
    <property type="nucleotide sequence ID" value="NZ_QETA01000003.1"/>
</dbReference>
<accession>A0A2V1JZL4</accession>
<protein>
    <submittedName>
        <fullName evidence="2">DUF2069 domain-containing protein</fullName>
    </submittedName>
</protein>
<sequence>MDHELNPRLNPRLRQGATFCLLALIVLCVLWETVLAPIRPGGSWLFLKALPLAFPLRGVARGNLYTYQWASMLILLYVMEAVVRVMSDPPGPSIALAWIELALSVGFFFCAIFYVRPAKKAARTRQRMQREEGA</sequence>